<keyword evidence="11" id="KW-0255">Endonuclease</keyword>
<keyword evidence="12" id="KW-1185">Reference proteome</keyword>
<evidence type="ECO:0000256" key="3">
    <source>
        <dbReference type="ARBA" id="ARBA00022723"/>
    </source>
</evidence>
<dbReference type="Gene3D" id="3.40.50.300">
    <property type="entry name" value="P-loop containing nucleotide triphosphate hydrolases"/>
    <property type="match status" value="1"/>
</dbReference>
<gene>
    <name evidence="11" type="ORF">FB466_0808</name>
</gene>
<feature type="domain" description="Helicase ATP-binding" evidence="9">
    <location>
        <begin position="33"/>
        <end position="251"/>
    </location>
</feature>
<keyword evidence="11" id="KW-0540">Nuclease</keyword>
<dbReference type="GO" id="GO:0016787">
    <property type="term" value="F:hydrolase activity"/>
    <property type="evidence" value="ECO:0007669"/>
    <property type="project" value="UniProtKB-KW"/>
</dbReference>
<evidence type="ECO:0000259" key="9">
    <source>
        <dbReference type="PROSITE" id="PS51192"/>
    </source>
</evidence>
<evidence type="ECO:0000256" key="7">
    <source>
        <dbReference type="ARBA" id="ARBA00022840"/>
    </source>
</evidence>
<keyword evidence="3" id="KW-0479">Metal-binding</keyword>
<keyword evidence="7" id="KW-0067">ATP-binding</keyword>
<evidence type="ECO:0000259" key="10">
    <source>
        <dbReference type="PROSITE" id="PS51643"/>
    </source>
</evidence>
<reference evidence="11 12" key="1">
    <citation type="submission" date="2019-06" db="EMBL/GenBank/DDBJ databases">
        <title>Sequencing the genomes of 1000 actinobacteria strains.</title>
        <authorList>
            <person name="Klenk H.-P."/>
        </authorList>
    </citation>
    <scope>NUCLEOTIDE SEQUENCE [LARGE SCALE GENOMIC DNA]</scope>
    <source>
        <strain evidence="11 12">DSM 18031</strain>
    </source>
</reference>
<name>A0A543I5Y0_9MICO</name>
<keyword evidence="4" id="KW-0547">Nucleotide-binding</keyword>
<evidence type="ECO:0000313" key="11">
    <source>
        <dbReference type="EMBL" id="TQM65987.1"/>
    </source>
</evidence>
<dbReference type="GO" id="GO:0005524">
    <property type="term" value="F:ATP binding"/>
    <property type="evidence" value="ECO:0007669"/>
    <property type="project" value="UniProtKB-KW"/>
</dbReference>
<dbReference type="InterPro" id="IPR006483">
    <property type="entry name" value="CRISPR-assoc_Cas3_HD"/>
</dbReference>
<dbReference type="GO" id="GO:0004386">
    <property type="term" value="F:helicase activity"/>
    <property type="evidence" value="ECO:0007669"/>
    <property type="project" value="UniProtKB-KW"/>
</dbReference>
<dbReference type="Proteomes" id="UP000318331">
    <property type="component" value="Unassembled WGS sequence"/>
</dbReference>
<evidence type="ECO:0000256" key="2">
    <source>
        <dbReference type="ARBA" id="ARBA00009046"/>
    </source>
</evidence>
<dbReference type="GO" id="GO:0046872">
    <property type="term" value="F:metal ion binding"/>
    <property type="evidence" value="ECO:0007669"/>
    <property type="project" value="UniProtKB-KW"/>
</dbReference>
<dbReference type="InterPro" id="IPR038257">
    <property type="entry name" value="CRISPR-assoc_Cas3_HD_sf"/>
</dbReference>
<dbReference type="GO" id="GO:0051607">
    <property type="term" value="P:defense response to virus"/>
    <property type="evidence" value="ECO:0007669"/>
    <property type="project" value="UniProtKB-KW"/>
</dbReference>
<comment type="similarity">
    <text evidence="2">In the central section; belongs to the CRISPR-associated helicase Cas3 family.</text>
</comment>
<feature type="domain" description="HD Cas3-type" evidence="10">
    <location>
        <begin position="771"/>
        <end position="941"/>
    </location>
</feature>
<dbReference type="GO" id="GO:0004519">
    <property type="term" value="F:endonuclease activity"/>
    <property type="evidence" value="ECO:0007669"/>
    <property type="project" value="UniProtKB-KW"/>
</dbReference>
<dbReference type="Pfam" id="PF22590">
    <property type="entry name" value="Cas3-like_C_2"/>
    <property type="match status" value="1"/>
</dbReference>
<dbReference type="RefSeq" id="WP_170206011.1">
    <property type="nucleotide sequence ID" value="NZ_BAAAYS010000005.1"/>
</dbReference>
<protein>
    <submittedName>
        <fullName evidence="11">CRISPR-associated endonuclease/helicase Cas3</fullName>
    </submittedName>
</protein>
<dbReference type="InterPro" id="IPR014001">
    <property type="entry name" value="Helicase_ATP-bd"/>
</dbReference>
<evidence type="ECO:0000313" key="12">
    <source>
        <dbReference type="Proteomes" id="UP000318331"/>
    </source>
</evidence>
<evidence type="ECO:0000256" key="1">
    <source>
        <dbReference type="ARBA" id="ARBA00006847"/>
    </source>
</evidence>
<dbReference type="SUPFAM" id="SSF52540">
    <property type="entry name" value="P-loop containing nucleoside triphosphate hydrolases"/>
    <property type="match status" value="1"/>
</dbReference>
<sequence>MNKSENFPQFDEFFRALHGGTEPYLWQQELAVEIATEQSWPGQVAIPTGLGKTSTVALAVYELARDCYQGGPRTAPQRIFHVVDRRTVIDSTALYMKRIADCINQATAGPLLPVKMALDTLVGPGDNQTVVVARVHGESPDDYAWMRSSGCVLVSLTAHQFVSRLLLRGFGVGTKVRSIAAGLCGIDRLVLFDEPHLSVQSVSTILDTERLQREAPHDLGLPHARTVLLGATLPSTLDELDRRTFELTDEQQKDPAVTKRVQATRELSPVWCTGTDSGIEKELIAQAQAAWSRGAERVVVFANTVDVAQGVYRALVGTAKNVPGAQSRIELVTSRFRPMDRLDRKDGNSPNKDADTAIPEGPLTVVATQTLEVGVDVTFDALVTESCSWSALVQRCGRLNRDGSAASAQGVVVCGWDSAHAQPILRKATGLVYGEEPVERLISLLHVLDAESAGSPIDWSVAGLKRIQARDGFDASTLQCVPPRVGTVHRAMLPLLAQTNPTPNPDVPLNALIAGPDARPTHEISILWRHDYEAVDVVGPRLRPHNAEQVSITRAAFAAFLFQKPKLSGGMTDVDGLALSEPVNDVAPQDRPVVSLERIRVWDGENICWCKPTKWSEVLRAPKVILPHDAGGYTQELGWTGKPETVPVSDMAVTGGLAHIRRIAGNSRYGEQRVDVVFSEYTLGEMILDAPYGESVRGSAILCREECEELSGRAPDDDVDLEPLKNSVAAVIRTWLTSQGLAPEGWAIAVDAAASPYPIAVAQVRKVAMGNVAGDCSLESHQRQVAQWSRGDGRAAGLSESLVEQVGFAGLHHDDGKMRPEFQAFLRRKDGESFLAKSDPGQPRSKKRRRLDWMNAGLEQGWRHEAVTTLAALILERHLIGSHHGWFRPILQPIPGAPAVAEGIPYPDPLAHADDFAFPNAHYGVWGLAYLEAVLRLADWRASATPQNVAESDEWTRSGRPRVTDPGNATITVAESIVFAGLSTHPVTGWFAVMGLLSTSERLLKGHASVRWEPLEGAEGGAPLVPVLRTTFSAHDLVHAAFSSDMWDDAQRILEQHGVSKLGIKNQKLSPAHQLRPLLLAAEEEENSLLLGLVNDLERADASGKVPLSIPAIANNASYSEAALLRITPSSRDQAAEAAVSALFSPNAGFAYEQCDGGMDRFETVNPAVNGLSRKGGRASRNALAPLVLVGIAAFGSGFLKGVGISQNGGALQLPFPTVPLRKEEMRALVYLGSGPKKWDWDGSGLEWVYEVKRERPTQYDHYWKGALYRRGSDGKSANLP</sequence>
<accession>A0A543I5Y0</accession>
<dbReference type="NCBIfam" id="TIGR02621">
    <property type="entry name" value="cas3_GSU0051"/>
    <property type="match status" value="1"/>
</dbReference>
<dbReference type="InterPro" id="IPR013444">
    <property type="entry name" value="Helicase_Cas3_CRISPR-ass_Anaes"/>
</dbReference>
<dbReference type="EMBL" id="VFPN01000001">
    <property type="protein sequence ID" value="TQM65987.1"/>
    <property type="molecule type" value="Genomic_DNA"/>
</dbReference>
<dbReference type="Gene3D" id="1.10.3210.30">
    <property type="match status" value="1"/>
</dbReference>
<keyword evidence="6 11" id="KW-0347">Helicase</keyword>
<dbReference type="InterPro" id="IPR054712">
    <property type="entry name" value="Cas3-like_dom"/>
</dbReference>
<organism evidence="11 12">
    <name type="scientific">Klugiella xanthotipulae</name>
    <dbReference type="NCBI Taxonomy" id="244735"/>
    <lineage>
        <taxon>Bacteria</taxon>
        <taxon>Bacillati</taxon>
        <taxon>Actinomycetota</taxon>
        <taxon>Actinomycetes</taxon>
        <taxon>Micrococcales</taxon>
        <taxon>Microbacteriaceae</taxon>
        <taxon>Klugiella</taxon>
    </lineage>
</organism>
<evidence type="ECO:0000256" key="5">
    <source>
        <dbReference type="ARBA" id="ARBA00022801"/>
    </source>
</evidence>
<dbReference type="PROSITE" id="PS51192">
    <property type="entry name" value="HELICASE_ATP_BIND_1"/>
    <property type="match status" value="1"/>
</dbReference>
<evidence type="ECO:0000256" key="8">
    <source>
        <dbReference type="ARBA" id="ARBA00023118"/>
    </source>
</evidence>
<comment type="similarity">
    <text evidence="1">In the N-terminal section; belongs to the CRISPR-associated nuclease Cas3-HD family.</text>
</comment>
<dbReference type="InterPro" id="IPR027417">
    <property type="entry name" value="P-loop_NTPase"/>
</dbReference>
<keyword evidence="8" id="KW-0051">Antiviral defense</keyword>
<evidence type="ECO:0000256" key="4">
    <source>
        <dbReference type="ARBA" id="ARBA00022741"/>
    </source>
</evidence>
<comment type="caution">
    <text evidence="11">The sequence shown here is derived from an EMBL/GenBank/DDBJ whole genome shotgun (WGS) entry which is preliminary data.</text>
</comment>
<dbReference type="PROSITE" id="PS51643">
    <property type="entry name" value="HD_CAS3"/>
    <property type="match status" value="1"/>
</dbReference>
<keyword evidence="5" id="KW-0378">Hydrolase</keyword>
<evidence type="ECO:0000256" key="6">
    <source>
        <dbReference type="ARBA" id="ARBA00022806"/>
    </source>
</evidence>
<proteinExistence type="inferred from homology"/>